<name>A0A1T2KQ07_9GAMM</name>
<dbReference type="SUPFAM" id="SSF56349">
    <property type="entry name" value="DNA breaking-rejoining enzymes"/>
    <property type="match status" value="1"/>
</dbReference>
<dbReference type="RefSeq" id="WP_078488174.1">
    <property type="nucleotide sequence ID" value="NZ_MPRJ01000099.1"/>
</dbReference>
<evidence type="ECO:0000313" key="3">
    <source>
        <dbReference type="EMBL" id="OOZ34954.1"/>
    </source>
</evidence>
<keyword evidence="1" id="KW-0238">DNA-binding</keyword>
<dbReference type="Gene3D" id="1.10.150.130">
    <property type="match status" value="1"/>
</dbReference>
<accession>A0A1T2KQ07</accession>
<dbReference type="Proteomes" id="UP000190896">
    <property type="component" value="Unassembled WGS sequence"/>
</dbReference>
<keyword evidence="4" id="KW-1185">Reference proteome</keyword>
<dbReference type="InterPro" id="IPR038488">
    <property type="entry name" value="Integrase_DNA-bd_sf"/>
</dbReference>
<evidence type="ECO:0000256" key="1">
    <source>
        <dbReference type="ARBA" id="ARBA00023125"/>
    </source>
</evidence>
<dbReference type="EMBL" id="MPRJ01000099">
    <property type="protein sequence ID" value="OOZ34954.1"/>
    <property type="molecule type" value="Genomic_DNA"/>
</dbReference>
<dbReference type="InterPro" id="IPR011010">
    <property type="entry name" value="DNA_brk_join_enz"/>
</dbReference>
<feature type="region of interest" description="Disordered" evidence="2">
    <location>
        <begin position="1"/>
        <end position="35"/>
    </location>
</feature>
<comment type="caution">
    <text evidence="3">The sequence shown here is derived from an EMBL/GenBank/DDBJ whole genome shotgun (WGS) entry which is preliminary data.</text>
</comment>
<feature type="compositionally biased region" description="Basic and acidic residues" evidence="2">
    <location>
        <begin position="22"/>
        <end position="34"/>
    </location>
</feature>
<evidence type="ECO:0000313" key="4">
    <source>
        <dbReference type="Proteomes" id="UP000190896"/>
    </source>
</evidence>
<dbReference type="AlphaFoldDB" id="A0A1T2KQ07"/>
<dbReference type="OrthoDB" id="9057547at2"/>
<dbReference type="Gene3D" id="3.30.160.390">
    <property type="entry name" value="Integrase, DNA-binding domain"/>
    <property type="match status" value="1"/>
</dbReference>
<organism evidence="3 4">
    <name type="scientific">Solemya velesiana gill symbiont</name>
    <dbReference type="NCBI Taxonomy" id="1918948"/>
    <lineage>
        <taxon>Bacteria</taxon>
        <taxon>Pseudomonadati</taxon>
        <taxon>Pseudomonadota</taxon>
        <taxon>Gammaproteobacteria</taxon>
        <taxon>sulfur-oxidizing symbionts</taxon>
    </lineage>
</organism>
<sequence>MTTTVKSATRIYKRRRPILSNKDAEKAKTEDKPYQRKVPAAPGTILRIQPNGTKLWKLIQDSKPRTLGRLPVMTYAMAVEKALAILRGEDPDIEPESEPEATEVLTFGLFLERHYEPYLEANHSRPSESLGCLKRFGLNDKPLEELRLADVETWRLGRQKQNRSPKTINRDVATLKASLQKAVEWELLKDNPLARLKALKIDKRPVVRYQDKRLQKALKARDKKLRDKRSSGNAWRKQRGYELKPELGEYSDNLTPMILLALHTGLRRGELWNLAWGMWISSAKF</sequence>
<proteinExistence type="predicted"/>
<dbReference type="GO" id="GO:0003677">
    <property type="term" value="F:DNA binding"/>
    <property type="evidence" value="ECO:0007669"/>
    <property type="project" value="UniProtKB-KW"/>
</dbReference>
<protein>
    <recommendedName>
        <fullName evidence="5">Core-binding (CB) domain-containing protein</fullName>
    </recommendedName>
</protein>
<gene>
    <name evidence="3" type="ORF">BOW51_11645</name>
</gene>
<reference evidence="3 4" key="1">
    <citation type="submission" date="2016-11" db="EMBL/GenBank/DDBJ databases">
        <title>Mixed transmission modes and dynamic genome evolution in an obligate animal-bacterial symbiosis.</title>
        <authorList>
            <person name="Russell S.L."/>
            <person name="Corbett-Detig R.B."/>
            <person name="Cavanaugh C.M."/>
        </authorList>
    </citation>
    <scope>NUCLEOTIDE SEQUENCE [LARGE SCALE GENOMIC DNA]</scope>
    <source>
        <strain evidence="3">Se-Cadez</strain>
    </source>
</reference>
<evidence type="ECO:0000256" key="2">
    <source>
        <dbReference type="SAM" id="MobiDB-lite"/>
    </source>
</evidence>
<evidence type="ECO:0008006" key="5">
    <source>
        <dbReference type="Google" id="ProtNLM"/>
    </source>
</evidence>
<dbReference type="InterPro" id="IPR010998">
    <property type="entry name" value="Integrase_recombinase_N"/>
</dbReference>